<name>A0A7R9L377_9ACAR</name>
<gene>
    <name evidence="8" type="ORF">OSB1V03_LOCUS14550</name>
</gene>
<sequence>RKPHHIPVAYYNADPNAKLSQLFLDSIEPYYLSLHEYGDNETAVNSVRDGINTLALIFKQNFSQTFALRLTDLYDMTDDELDASQVKVYADFSDSIVGNNVYNSLLRAFEIFLKHLGPTYGQNLYRYFFPVTIEPAIYGSTDLNLNVFLTPGLMMALAHLLPMIVSAMQIITDRKNSSMERVLVAGVKPMEFFISHTIENVTLITTQVLFSMAIAFIALNMEQLGSYVEVYLFFLLQGLQGMAIGLLVALLLSDEVSVGAYSQKTTTVDWVDWSNAAHMDSVWCDLAHTVNSLLFPVSLRLKSNYSTTGGFAGSYVEGLDV</sequence>
<dbReference type="EMBL" id="CAJPIZ010014078">
    <property type="protein sequence ID" value="CAG2114584.1"/>
    <property type="molecule type" value="Genomic_DNA"/>
</dbReference>
<keyword evidence="2" id="KW-1003">Cell membrane</keyword>
<feature type="domain" description="ABC-2 type transporter transmembrane" evidence="7">
    <location>
        <begin position="3"/>
        <end position="258"/>
    </location>
</feature>
<dbReference type="PANTHER" id="PTHR30294">
    <property type="entry name" value="MEMBRANE COMPONENT OF ABC TRANSPORTER YHHJ-RELATED"/>
    <property type="match status" value="1"/>
</dbReference>
<evidence type="ECO:0000256" key="3">
    <source>
        <dbReference type="ARBA" id="ARBA00022692"/>
    </source>
</evidence>
<evidence type="ECO:0000256" key="5">
    <source>
        <dbReference type="ARBA" id="ARBA00023136"/>
    </source>
</evidence>
<reference evidence="8" key="1">
    <citation type="submission" date="2020-11" db="EMBL/GenBank/DDBJ databases">
        <authorList>
            <person name="Tran Van P."/>
        </authorList>
    </citation>
    <scope>NUCLEOTIDE SEQUENCE</scope>
</reference>
<evidence type="ECO:0000256" key="4">
    <source>
        <dbReference type="ARBA" id="ARBA00022989"/>
    </source>
</evidence>
<comment type="subcellular location">
    <subcellularLocation>
        <location evidence="1">Cell membrane</location>
        <topology evidence="1">Multi-pass membrane protein</topology>
    </subcellularLocation>
</comment>
<dbReference type="InterPro" id="IPR013525">
    <property type="entry name" value="ABC2_TM"/>
</dbReference>
<dbReference type="EMBL" id="OC868653">
    <property type="protein sequence ID" value="CAD7634154.1"/>
    <property type="molecule type" value="Genomic_DNA"/>
</dbReference>
<dbReference type="GO" id="GO:0140359">
    <property type="term" value="F:ABC-type transporter activity"/>
    <property type="evidence" value="ECO:0007669"/>
    <property type="project" value="InterPro"/>
</dbReference>
<dbReference type="Proteomes" id="UP000759131">
    <property type="component" value="Unassembled WGS sequence"/>
</dbReference>
<organism evidence="8">
    <name type="scientific">Medioppia subpectinata</name>
    <dbReference type="NCBI Taxonomy" id="1979941"/>
    <lineage>
        <taxon>Eukaryota</taxon>
        <taxon>Metazoa</taxon>
        <taxon>Ecdysozoa</taxon>
        <taxon>Arthropoda</taxon>
        <taxon>Chelicerata</taxon>
        <taxon>Arachnida</taxon>
        <taxon>Acari</taxon>
        <taxon>Acariformes</taxon>
        <taxon>Sarcoptiformes</taxon>
        <taxon>Oribatida</taxon>
        <taxon>Brachypylina</taxon>
        <taxon>Oppioidea</taxon>
        <taxon>Oppiidae</taxon>
        <taxon>Medioppia</taxon>
    </lineage>
</organism>
<evidence type="ECO:0000256" key="6">
    <source>
        <dbReference type="SAM" id="Phobius"/>
    </source>
</evidence>
<dbReference type="GO" id="GO:0005886">
    <property type="term" value="C:plasma membrane"/>
    <property type="evidence" value="ECO:0007669"/>
    <property type="project" value="UniProtKB-SubCell"/>
</dbReference>
<feature type="transmembrane region" description="Helical" evidence="6">
    <location>
        <begin position="192"/>
        <end position="219"/>
    </location>
</feature>
<keyword evidence="4 6" id="KW-1133">Transmembrane helix</keyword>
<feature type="transmembrane region" description="Helical" evidence="6">
    <location>
        <begin position="148"/>
        <end position="171"/>
    </location>
</feature>
<evidence type="ECO:0000313" key="9">
    <source>
        <dbReference type="Proteomes" id="UP000759131"/>
    </source>
</evidence>
<evidence type="ECO:0000256" key="2">
    <source>
        <dbReference type="ARBA" id="ARBA00022475"/>
    </source>
</evidence>
<feature type="transmembrane region" description="Helical" evidence="6">
    <location>
        <begin position="231"/>
        <end position="252"/>
    </location>
</feature>
<dbReference type="PANTHER" id="PTHR30294:SF38">
    <property type="entry name" value="TRANSPORT PERMEASE PROTEIN"/>
    <property type="match status" value="1"/>
</dbReference>
<dbReference type="InterPro" id="IPR051449">
    <property type="entry name" value="ABC-2_transporter_component"/>
</dbReference>
<keyword evidence="5 6" id="KW-0472">Membrane</keyword>
<keyword evidence="3 6" id="KW-0812">Transmembrane</keyword>
<accession>A0A7R9L377</accession>
<evidence type="ECO:0000256" key="1">
    <source>
        <dbReference type="ARBA" id="ARBA00004651"/>
    </source>
</evidence>
<evidence type="ECO:0000313" key="8">
    <source>
        <dbReference type="EMBL" id="CAD7634154.1"/>
    </source>
</evidence>
<keyword evidence="9" id="KW-1185">Reference proteome</keyword>
<proteinExistence type="predicted"/>
<dbReference type="OrthoDB" id="10255969at2759"/>
<evidence type="ECO:0000259" key="7">
    <source>
        <dbReference type="Pfam" id="PF12698"/>
    </source>
</evidence>
<dbReference type="AlphaFoldDB" id="A0A7R9L377"/>
<dbReference type="Pfam" id="PF12698">
    <property type="entry name" value="ABC2_membrane_3"/>
    <property type="match status" value="1"/>
</dbReference>
<feature type="non-terminal residue" evidence="8">
    <location>
        <position position="1"/>
    </location>
</feature>
<protein>
    <recommendedName>
        <fullName evidence="7">ABC-2 type transporter transmembrane domain-containing protein</fullName>
    </recommendedName>
</protein>